<organism evidence="1 2">
    <name type="scientific">Hibiscus sabdariffa</name>
    <name type="common">roselle</name>
    <dbReference type="NCBI Taxonomy" id="183260"/>
    <lineage>
        <taxon>Eukaryota</taxon>
        <taxon>Viridiplantae</taxon>
        <taxon>Streptophyta</taxon>
        <taxon>Embryophyta</taxon>
        <taxon>Tracheophyta</taxon>
        <taxon>Spermatophyta</taxon>
        <taxon>Magnoliopsida</taxon>
        <taxon>eudicotyledons</taxon>
        <taxon>Gunneridae</taxon>
        <taxon>Pentapetalae</taxon>
        <taxon>rosids</taxon>
        <taxon>malvids</taxon>
        <taxon>Malvales</taxon>
        <taxon>Malvaceae</taxon>
        <taxon>Malvoideae</taxon>
        <taxon>Hibiscus</taxon>
    </lineage>
</organism>
<comment type="caution">
    <text evidence="1">The sequence shown here is derived from an EMBL/GenBank/DDBJ whole genome shotgun (WGS) entry which is preliminary data.</text>
</comment>
<protein>
    <submittedName>
        <fullName evidence="1">Uncharacterized protein</fullName>
    </submittedName>
</protein>
<gene>
    <name evidence="1" type="ORF">V6N11_056721</name>
</gene>
<evidence type="ECO:0000313" key="1">
    <source>
        <dbReference type="EMBL" id="KAK9032458.1"/>
    </source>
</evidence>
<accession>A0ABR2T4P7</accession>
<keyword evidence="2" id="KW-1185">Reference proteome</keyword>
<reference evidence="1 2" key="1">
    <citation type="journal article" date="2024" name="G3 (Bethesda)">
        <title>Genome assembly of Hibiscus sabdariffa L. provides insights into metabolisms of medicinal natural products.</title>
        <authorList>
            <person name="Kim T."/>
        </authorList>
    </citation>
    <scope>NUCLEOTIDE SEQUENCE [LARGE SCALE GENOMIC DNA]</scope>
    <source>
        <strain evidence="1">TK-2024</strain>
        <tissue evidence="1">Old leaves</tissue>
    </source>
</reference>
<dbReference type="Proteomes" id="UP001396334">
    <property type="component" value="Unassembled WGS sequence"/>
</dbReference>
<proteinExistence type="predicted"/>
<name>A0ABR2T4P7_9ROSI</name>
<evidence type="ECO:0000313" key="2">
    <source>
        <dbReference type="Proteomes" id="UP001396334"/>
    </source>
</evidence>
<sequence>MPATWAGRSAITRKLHQSAAFSHLGQSAVQDLSSGGDVEVGTVNMNLGSDLIAKAVVVEAVILFTAEAECQFAARAVAFCAVRAGCICAAKVEFLCAARADWFFASRTDWFFTAKA</sequence>
<dbReference type="EMBL" id="JBBPBN010000009">
    <property type="protein sequence ID" value="KAK9032458.1"/>
    <property type="molecule type" value="Genomic_DNA"/>
</dbReference>